<dbReference type="SMART" id="SM00228">
    <property type="entry name" value="PDZ"/>
    <property type="match status" value="1"/>
</dbReference>
<protein>
    <recommendedName>
        <fullName evidence="3">PDZ domain-containing protein</fullName>
    </recommendedName>
</protein>
<feature type="compositionally biased region" description="Basic and acidic residues" evidence="2">
    <location>
        <begin position="561"/>
        <end position="574"/>
    </location>
</feature>
<dbReference type="InterPro" id="IPR036034">
    <property type="entry name" value="PDZ_sf"/>
</dbReference>
<feature type="compositionally biased region" description="Polar residues" evidence="2">
    <location>
        <begin position="575"/>
        <end position="590"/>
    </location>
</feature>
<dbReference type="InterPro" id="IPR051971">
    <property type="entry name" value="E3_ubiquitin-PDZ_ligase"/>
</dbReference>
<feature type="compositionally biased region" description="Basic residues" evidence="2">
    <location>
        <begin position="39"/>
        <end position="48"/>
    </location>
</feature>
<evidence type="ECO:0000259" key="3">
    <source>
        <dbReference type="PROSITE" id="PS50106"/>
    </source>
</evidence>
<dbReference type="EMBL" id="JAYKXH010000020">
    <property type="protein sequence ID" value="KAK7131894.1"/>
    <property type="molecule type" value="Genomic_DNA"/>
</dbReference>
<feature type="region of interest" description="Disordered" evidence="2">
    <location>
        <begin position="30"/>
        <end position="52"/>
    </location>
</feature>
<organism evidence="4 5">
    <name type="scientific">Phoxinus phoxinus</name>
    <name type="common">Eurasian minnow</name>
    <dbReference type="NCBI Taxonomy" id="58324"/>
    <lineage>
        <taxon>Eukaryota</taxon>
        <taxon>Metazoa</taxon>
        <taxon>Chordata</taxon>
        <taxon>Craniata</taxon>
        <taxon>Vertebrata</taxon>
        <taxon>Euteleostomi</taxon>
        <taxon>Actinopterygii</taxon>
        <taxon>Neopterygii</taxon>
        <taxon>Teleostei</taxon>
        <taxon>Ostariophysi</taxon>
        <taxon>Cypriniformes</taxon>
        <taxon>Leuciscidae</taxon>
        <taxon>Phoxininae</taxon>
        <taxon>Phoxinus</taxon>
    </lineage>
</organism>
<dbReference type="Proteomes" id="UP001364617">
    <property type="component" value="Unassembled WGS sequence"/>
</dbReference>
<feature type="compositionally biased region" description="Polar residues" evidence="2">
    <location>
        <begin position="506"/>
        <end position="521"/>
    </location>
</feature>
<feature type="compositionally biased region" description="Basic and acidic residues" evidence="2">
    <location>
        <begin position="484"/>
        <end position="505"/>
    </location>
</feature>
<dbReference type="PROSITE" id="PS50106">
    <property type="entry name" value="PDZ"/>
    <property type="match status" value="1"/>
</dbReference>
<gene>
    <name evidence="4" type="ORF">R3I93_018454</name>
</gene>
<keyword evidence="1" id="KW-0175">Coiled coil</keyword>
<dbReference type="PANTHER" id="PTHR15545">
    <property type="entry name" value="PDZ DOMAIN CONTAINING RING FINGER PROTEIN 3, 4"/>
    <property type="match status" value="1"/>
</dbReference>
<evidence type="ECO:0000256" key="1">
    <source>
        <dbReference type="ARBA" id="ARBA00023054"/>
    </source>
</evidence>
<feature type="compositionally biased region" description="Low complexity" evidence="2">
    <location>
        <begin position="527"/>
        <end position="539"/>
    </location>
</feature>
<proteinExistence type="predicted"/>
<dbReference type="CDD" id="cd06716">
    <property type="entry name" value="PDZ2-PDZRN4-like"/>
    <property type="match status" value="1"/>
</dbReference>
<evidence type="ECO:0000313" key="5">
    <source>
        <dbReference type="Proteomes" id="UP001364617"/>
    </source>
</evidence>
<dbReference type="Pfam" id="PF00595">
    <property type="entry name" value="PDZ"/>
    <property type="match status" value="1"/>
</dbReference>
<reference evidence="4 5" key="1">
    <citation type="submission" date="2024-02" db="EMBL/GenBank/DDBJ databases">
        <title>Chromosome-level genome assembly of the Eurasian Minnow (Phoxinus phoxinus).</title>
        <authorList>
            <person name="Oriowo T.O."/>
            <person name="Martin S."/>
            <person name="Stange M."/>
            <person name="Chrysostomakis Y."/>
            <person name="Brown T."/>
            <person name="Winkler S."/>
            <person name="Kukowka S."/>
            <person name="Myers E.W."/>
            <person name="Bohne A."/>
        </authorList>
    </citation>
    <scope>NUCLEOTIDE SEQUENCE [LARGE SCALE GENOMIC DNA]</scope>
    <source>
        <strain evidence="4">ZFMK-TIS-60720</strain>
        <tissue evidence="4">Whole Organism</tissue>
    </source>
</reference>
<evidence type="ECO:0000313" key="4">
    <source>
        <dbReference type="EMBL" id="KAK7131894.1"/>
    </source>
</evidence>
<sequence length="841" mass="93933">MGCNMCVVQKPEEQYRVMFQVNSKALSRLSQDPSLPSLRCKRNPRRRAGVPGAAGGTVLVTDCVDSGTQTDISFQHMVTLGRAAHHNRPASPPSPPLPPMPEPYLFRQLSPMDHVYYDPTDYFDISQHEVDRQDDLEYEEVELYKSCQQDKLGLTVCYRTDDEEDLGIYVGEVNPNSIAAKDGRIREGDRILQINGMDVQNREEAVAILTREDSTNISLLLARPDVENEADDLDLELSVGLDLEDLENASNLPSPQHQRKASSLLSDISGIRGGRPNLWHTALNNSQELDSGVGRTDESTRCEESSELADDPTSACTTNATNTPGSLRKFRAAQHGWEFHYSNDSLLGPDGVGAADHGVPETLGSVTSRGLMPGLTEEEYERYRELLEIRCLYEKNGNAFLLLDGRNHGAGGGVPVDMNCNESLMQHEISLLDEEIRHLEFKWRNVLRAQKMNQLRQRCLKVWPADEEDDEEKGAKARCGGAEAIHHELSDINEIPERERSDKESTSAYNTGGESCRSTPLASERYPSPSAAGDSSASATMRPRTPRHRTSKNPNTPSSSDAKKKSEELGDNRDSNPATRLRSVSRNGGSSRKGLDGGRRGSHANGTLTPGIVKGGRSAENSPYLSRRHCSTTLPQRYQSCMQLRDIDSAEVRDTPEPVPAHSSAITCANRESTAASLIIPATLPPSSPRMEWKVKIRSDGSRYVAKRPVRDRLLKARAMKIREERSGMTTDDDAVSEMKMGRYWSKEERKQQLLRAREQRRRREFMMQSRLDFLREKEKEQDSGPQGQASILELSQKKSMKKRSRRILDNWITIQELLAHGTRSVDGKKVYNPLLSVTTV</sequence>
<comment type="caution">
    <text evidence="4">The sequence shown here is derived from an EMBL/GenBank/DDBJ whole genome shotgun (WGS) entry which is preliminary data.</text>
</comment>
<evidence type="ECO:0000256" key="2">
    <source>
        <dbReference type="SAM" id="MobiDB-lite"/>
    </source>
</evidence>
<dbReference type="PANTHER" id="PTHR15545:SF4">
    <property type="entry name" value="PDZ DOMAIN-CONTAINING PROTEIN 4"/>
    <property type="match status" value="1"/>
</dbReference>
<dbReference type="FunFam" id="2.30.42.10:FF:000028">
    <property type="entry name" value="PDZ domain containing ring finger 4"/>
    <property type="match status" value="1"/>
</dbReference>
<dbReference type="SUPFAM" id="SSF50156">
    <property type="entry name" value="PDZ domain-like"/>
    <property type="match status" value="1"/>
</dbReference>
<dbReference type="AlphaFoldDB" id="A0AAN9GUR9"/>
<feature type="region of interest" description="Disordered" evidence="2">
    <location>
        <begin position="776"/>
        <end position="798"/>
    </location>
</feature>
<feature type="domain" description="PDZ" evidence="3">
    <location>
        <begin position="140"/>
        <end position="225"/>
    </location>
</feature>
<dbReference type="InterPro" id="IPR001478">
    <property type="entry name" value="PDZ"/>
</dbReference>
<accession>A0AAN9GUR9</accession>
<dbReference type="Gene3D" id="2.30.42.10">
    <property type="match status" value="1"/>
</dbReference>
<feature type="region of interest" description="Disordered" evidence="2">
    <location>
        <begin position="465"/>
        <end position="626"/>
    </location>
</feature>
<keyword evidence="5" id="KW-1185">Reference proteome</keyword>
<name>A0AAN9GUR9_9TELE</name>